<dbReference type="SUPFAM" id="SSF55120">
    <property type="entry name" value="Pseudouridine synthase"/>
    <property type="match status" value="1"/>
</dbReference>
<comment type="function">
    <text evidence="5">Responsible for synthesis of pseudouridine from uracil-55 in the psi GC loop of transfer RNAs.</text>
</comment>
<dbReference type="GO" id="GO:0003723">
    <property type="term" value="F:RNA binding"/>
    <property type="evidence" value="ECO:0007669"/>
    <property type="project" value="InterPro"/>
</dbReference>
<dbReference type="InterPro" id="IPR002501">
    <property type="entry name" value="PsdUridine_synth_N"/>
</dbReference>
<feature type="active site" description="Nucleophile" evidence="5">
    <location>
        <position position="38"/>
    </location>
</feature>
<evidence type="ECO:0000256" key="5">
    <source>
        <dbReference type="HAMAP-Rule" id="MF_01080"/>
    </source>
</evidence>
<name>A0A351U196_9BACT</name>
<gene>
    <name evidence="5 8" type="primary">truB</name>
    <name evidence="8" type="ORF">GXY80_08385</name>
</gene>
<protein>
    <recommendedName>
        <fullName evidence="5">tRNA pseudouridine synthase B</fullName>
        <ecNumber evidence="5">5.4.99.25</ecNumber>
    </recommendedName>
    <alternativeName>
        <fullName evidence="5">tRNA pseudouridine(55) synthase</fullName>
        <shortName evidence="5">Psi55 synthase</shortName>
    </alternativeName>
    <alternativeName>
        <fullName evidence="5">tRNA pseudouridylate synthase</fullName>
    </alternativeName>
    <alternativeName>
        <fullName evidence="5">tRNA-uridine isomerase</fullName>
    </alternativeName>
</protein>
<dbReference type="PANTHER" id="PTHR13767">
    <property type="entry name" value="TRNA-PSEUDOURIDINE SYNTHASE"/>
    <property type="match status" value="1"/>
</dbReference>
<keyword evidence="4 5" id="KW-0413">Isomerase</keyword>
<evidence type="ECO:0000256" key="4">
    <source>
        <dbReference type="ARBA" id="ARBA00023235"/>
    </source>
</evidence>
<comment type="catalytic activity">
    <reaction evidence="1 5">
        <text>uridine(55) in tRNA = pseudouridine(55) in tRNA</text>
        <dbReference type="Rhea" id="RHEA:42532"/>
        <dbReference type="Rhea" id="RHEA-COMP:10101"/>
        <dbReference type="Rhea" id="RHEA-COMP:10102"/>
        <dbReference type="ChEBI" id="CHEBI:65314"/>
        <dbReference type="ChEBI" id="CHEBI:65315"/>
        <dbReference type="EC" id="5.4.99.25"/>
    </reaction>
</comment>
<dbReference type="NCBIfam" id="TIGR00431">
    <property type="entry name" value="TruB"/>
    <property type="match status" value="1"/>
</dbReference>
<organism evidence="8 9">
    <name type="scientific">Syntrophorhabdus aromaticivorans</name>
    <dbReference type="NCBI Taxonomy" id="328301"/>
    <lineage>
        <taxon>Bacteria</taxon>
        <taxon>Pseudomonadati</taxon>
        <taxon>Thermodesulfobacteriota</taxon>
        <taxon>Syntrophorhabdia</taxon>
        <taxon>Syntrophorhabdales</taxon>
        <taxon>Syntrophorhabdaceae</taxon>
        <taxon>Syntrophorhabdus</taxon>
    </lineage>
</organism>
<dbReference type="GO" id="GO:0160148">
    <property type="term" value="F:tRNA pseudouridine(55) synthase activity"/>
    <property type="evidence" value="ECO:0007669"/>
    <property type="project" value="UniProtKB-EC"/>
</dbReference>
<dbReference type="CDD" id="cd02573">
    <property type="entry name" value="PseudoU_synth_EcTruB"/>
    <property type="match status" value="1"/>
</dbReference>
<dbReference type="EC" id="5.4.99.25" evidence="5"/>
<sequence length="294" mass="33517">MNGFLVIDKNTGMTSYDVIRRLKKLYPFKKIGYIGTLDRNATGILPVAFNEGVKVIPFLENGEKTYKARFLLGVTTDTLDIEGKVLTEVETREYDTTLLVGKLSRFKGKITQQIPAYSSKKINRKPLYKFARKGIEVEPQQKEVEIFDIRLLDYAHPYMDLEVTCSKGTYIRALAQEFGADLGCGATLFSLKRTRHGEFTEDMAVNIELFKAEQDVLNYCMSLEKVLRHLKETVVETTLERFLRHGMPIPLTGNSKEWKNGEITKLLNKKGSMIGVGMADTFTKTIRIRRLINI</sequence>
<dbReference type="InterPro" id="IPR020103">
    <property type="entry name" value="PsdUridine_synth_cat_dom_sf"/>
</dbReference>
<evidence type="ECO:0000256" key="1">
    <source>
        <dbReference type="ARBA" id="ARBA00000385"/>
    </source>
</evidence>
<dbReference type="InterPro" id="IPR014780">
    <property type="entry name" value="tRNA_psdUridine_synth_TruB"/>
</dbReference>
<comment type="caution">
    <text evidence="8">The sequence shown here is derived from an EMBL/GenBank/DDBJ whole genome shotgun (WGS) entry which is preliminary data.</text>
</comment>
<evidence type="ECO:0000256" key="3">
    <source>
        <dbReference type="ARBA" id="ARBA00022694"/>
    </source>
</evidence>
<dbReference type="AlphaFoldDB" id="A0A351U196"/>
<proteinExistence type="inferred from homology"/>
<reference evidence="8" key="1">
    <citation type="journal article" date="2020" name="Biotechnol. Biofuels">
        <title>New insights from the biogas microbiome by comprehensive genome-resolved metagenomics of nearly 1600 species originating from multiple anaerobic digesters.</title>
        <authorList>
            <person name="Campanaro S."/>
            <person name="Treu L."/>
            <person name="Rodriguez-R L.M."/>
            <person name="Kovalovszki A."/>
            <person name="Ziels R.M."/>
            <person name="Maus I."/>
            <person name="Zhu X."/>
            <person name="Kougias P.G."/>
            <person name="Basile A."/>
            <person name="Luo G."/>
            <person name="Schluter A."/>
            <person name="Konstantinidis K.T."/>
            <person name="Angelidaki I."/>
        </authorList>
    </citation>
    <scope>NUCLEOTIDE SEQUENCE</scope>
    <source>
        <strain evidence="8">AS06rmzACSIP_7</strain>
    </source>
</reference>
<dbReference type="InterPro" id="IPR032819">
    <property type="entry name" value="TruB_C"/>
</dbReference>
<dbReference type="GO" id="GO:1990481">
    <property type="term" value="P:mRNA pseudouridine synthesis"/>
    <property type="evidence" value="ECO:0007669"/>
    <property type="project" value="TreeGrafter"/>
</dbReference>
<evidence type="ECO:0000256" key="2">
    <source>
        <dbReference type="ARBA" id="ARBA00005642"/>
    </source>
</evidence>
<keyword evidence="3 5" id="KW-0819">tRNA processing</keyword>
<dbReference type="HAMAP" id="MF_01080">
    <property type="entry name" value="TruB_bact"/>
    <property type="match status" value="1"/>
</dbReference>
<dbReference type="PANTHER" id="PTHR13767:SF2">
    <property type="entry name" value="PSEUDOURIDYLATE SYNTHASE TRUB1"/>
    <property type="match status" value="1"/>
</dbReference>
<comment type="similarity">
    <text evidence="2 5">Belongs to the pseudouridine synthase TruB family. Type 1 subfamily.</text>
</comment>
<dbReference type="Gene3D" id="3.30.2350.10">
    <property type="entry name" value="Pseudouridine synthase"/>
    <property type="match status" value="1"/>
</dbReference>
<dbReference type="GO" id="GO:0031119">
    <property type="term" value="P:tRNA pseudouridine synthesis"/>
    <property type="evidence" value="ECO:0007669"/>
    <property type="project" value="UniProtKB-UniRule"/>
</dbReference>
<evidence type="ECO:0000313" key="8">
    <source>
        <dbReference type="EMBL" id="NLW35480.1"/>
    </source>
</evidence>
<evidence type="ECO:0000313" key="9">
    <source>
        <dbReference type="Proteomes" id="UP000777265"/>
    </source>
</evidence>
<dbReference type="Pfam" id="PF01509">
    <property type="entry name" value="TruB_N"/>
    <property type="match status" value="1"/>
</dbReference>
<dbReference type="Pfam" id="PF16198">
    <property type="entry name" value="TruB_C_2"/>
    <property type="match status" value="1"/>
</dbReference>
<feature type="domain" description="tRNA pseudouridylate synthase B C-terminal" evidence="7">
    <location>
        <begin position="172"/>
        <end position="228"/>
    </location>
</feature>
<accession>A0A351U196</accession>
<dbReference type="Proteomes" id="UP000777265">
    <property type="component" value="Unassembled WGS sequence"/>
</dbReference>
<feature type="domain" description="Pseudouridine synthase II N-terminal" evidence="6">
    <location>
        <begin position="23"/>
        <end position="171"/>
    </location>
</feature>
<evidence type="ECO:0000259" key="7">
    <source>
        <dbReference type="Pfam" id="PF16198"/>
    </source>
</evidence>
<dbReference type="EMBL" id="JAAYEE010000134">
    <property type="protein sequence ID" value="NLW35480.1"/>
    <property type="molecule type" value="Genomic_DNA"/>
</dbReference>
<reference evidence="8" key="2">
    <citation type="submission" date="2020-01" db="EMBL/GenBank/DDBJ databases">
        <authorList>
            <person name="Campanaro S."/>
        </authorList>
    </citation>
    <scope>NUCLEOTIDE SEQUENCE</scope>
    <source>
        <strain evidence="8">AS06rmzACSIP_7</strain>
    </source>
</reference>
<evidence type="ECO:0000259" key="6">
    <source>
        <dbReference type="Pfam" id="PF01509"/>
    </source>
</evidence>
<dbReference type="STRING" id="909663.GCA_000512235_02204"/>